<proteinExistence type="predicted"/>
<keyword evidence="3" id="KW-0812">Transmembrane</keyword>
<sequence length="226" mass="23307">MSPRSSSGTRRALLLTGAVAAALTLNACGGGDGDLKSGGGTNFVTGKSGIATVAPADRKPAGAIAGKTLTGEQFDVADLKGKVVVLNVWGSWCGPCRAEAPHFAKVSKELKKQGVEFVGLNVRDPNENQAVQFEKNFRITYPSLHDPAGKLLVNGFPKGTLNPQTIPTTIALDREGRIAARSMAALGEDKLREMIDPLVAEKASGQAAGKASGQASAQAAGKLAEK</sequence>
<name>A0ABT0IIN7_9ACTN</name>
<dbReference type="Proteomes" id="UP001522868">
    <property type="component" value="Unassembled WGS sequence"/>
</dbReference>
<evidence type="ECO:0000256" key="5">
    <source>
        <dbReference type="ARBA" id="ARBA00023284"/>
    </source>
</evidence>
<dbReference type="InterPro" id="IPR013766">
    <property type="entry name" value="Thioredoxin_domain"/>
</dbReference>
<dbReference type="Gene3D" id="3.40.30.10">
    <property type="entry name" value="Glutaredoxin"/>
    <property type="match status" value="1"/>
</dbReference>
<keyword evidence="3" id="KW-0735">Signal-anchor</keyword>
<comment type="subcellular location">
    <subcellularLocation>
        <location evidence="1">Cell envelope</location>
    </subcellularLocation>
</comment>
<dbReference type="Pfam" id="PF08534">
    <property type="entry name" value="Redoxin"/>
    <property type="match status" value="1"/>
</dbReference>
<dbReference type="PROSITE" id="PS51352">
    <property type="entry name" value="THIOREDOXIN_2"/>
    <property type="match status" value="1"/>
</dbReference>
<evidence type="ECO:0000256" key="6">
    <source>
        <dbReference type="SAM" id="MobiDB-lite"/>
    </source>
</evidence>
<evidence type="ECO:0000313" key="10">
    <source>
        <dbReference type="Proteomes" id="UP001522868"/>
    </source>
</evidence>
<keyword evidence="4" id="KW-1015">Disulfide bond</keyword>
<dbReference type="InterPro" id="IPR017937">
    <property type="entry name" value="Thioredoxin_CS"/>
</dbReference>
<keyword evidence="2" id="KW-0201">Cytochrome c-type biogenesis</keyword>
<evidence type="ECO:0000313" key="9">
    <source>
        <dbReference type="EMBL" id="MCK8681166.1"/>
    </source>
</evidence>
<dbReference type="RefSeq" id="WP_248636993.1">
    <property type="nucleotide sequence ID" value="NZ_JALPTH010000036.1"/>
</dbReference>
<evidence type="ECO:0000259" key="8">
    <source>
        <dbReference type="PROSITE" id="PS51352"/>
    </source>
</evidence>
<evidence type="ECO:0000256" key="4">
    <source>
        <dbReference type="ARBA" id="ARBA00023157"/>
    </source>
</evidence>
<dbReference type="PANTHER" id="PTHR42852">
    <property type="entry name" value="THIOL:DISULFIDE INTERCHANGE PROTEIN DSBE"/>
    <property type="match status" value="1"/>
</dbReference>
<dbReference type="EMBL" id="JALPTH010000036">
    <property type="protein sequence ID" value="MCK8681166.1"/>
    <property type="molecule type" value="Genomic_DNA"/>
</dbReference>
<dbReference type="SUPFAM" id="SSF52833">
    <property type="entry name" value="Thioredoxin-like"/>
    <property type="match status" value="1"/>
</dbReference>
<dbReference type="InterPro" id="IPR036249">
    <property type="entry name" value="Thioredoxin-like_sf"/>
</dbReference>
<evidence type="ECO:0000256" key="1">
    <source>
        <dbReference type="ARBA" id="ARBA00004196"/>
    </source>
</evidence>
<organism evidence="9 10">
    <name type="scientific">Streptomyces lichenis</name>
    <dbReference type="NCBI Taxonomy" id="2306967"/>
    <lineage>
        <taxon>Bacteria</taxon>
        <taxon>Bacillati</taxon>
        <taxon>Actinomycetota</taxon>
        <taxon>Actinomycetes</taxon>
        <taxon>Kitasatosporales</taxon>
        <taxon>Streptomycetaceae</taxon>
        <taxon>Streptomyces</taxon>
    </lineage>
</organism>
<evidence type="ECO:0000256" key="7">
    <source>
        <dbReference type="SAM" id="SignalP"/>
    </source>
</evidence>
<reference evidence="9 10" key="1">
    <citation type="submission" date="2022-04" db="EMBL/GenBank/DDBJ databases">
        <title>Streptomyces sp. nov. LCR6-01 isolated from Lichen of Dirinaria sp.</title>
        <authorList>
            <person name="Kanchanasin P."/>
            <person name="Tanasupawat S."/>
            <person name="Phongsopitanun W."/>
        </authorList>
    </citation>
    <scope>NUCLEOTIDE SEQUENCE [LARGE SCALE GENOMIC DNA]</scope>
    <source>
        <strain evidence="9 10">LCR6-01</strain>
    </source>
</reference>
<comment type="caution">
    <text evidence="9">The sequence shown here is derived from an EMBL/GenBank/DDBJ whole genome shotgun (WGS) entry which is preliminary data.</text>
</comment>
<feature type="signal peptide" evidence="7">
    <location>
        <begin position="1"/>
        <end position="27"/>
    </location>
</feature>
<keyword evidence="10" id="KW-1185">Reference proteome</keyword>
<feature type="domain" description="Thioredoxin" evidence="8">
    <location>
        <begin position="53"/>
        <end position="200"/>
    </location>
</feature>
<dbReference type="InterPro" id="IPR013740">
    <property type="entry name" value="Redoxin"/>
</dbReference>
<protein>
    <submittedName>
        <fullName evidence="9">TlpA family protein disulfide reductase</fullName>
    </submittedName>
</protein>
<dbReference type="PROSITE" id="PS00194">
    <property type="entry name" value="THIOREDOXIN_1"/>
    <property type="match status" value="1"/>
</dbReference>
<evidence type="ECO:0000256" key="2">
    <source>
        <dbReference type="ARBA" id="ARBA00022748"/>
    </source>
</evidence>
<evidence type="ECO:0000256" key="3">
    <source>
        <dbReference type="ARBA" id="ARBA00022968"/>
    </source>
</evidence>
<feature type="region of interest" description="Disordered" evidence="6">
    <location>
        <begin position="202"/>
        <end position="226"/>
    </location>
</feature>
<gene>
    <name evidence="9" type="ORF">M1O15_27990</name>
</gene>
<dbReference type="CDD" id="cd02966">
    <property type="entry name" value="TlpA_like_family"/>
    <property type="match status" value="1"/>
</dbReference>
<dbReference type="InterPro" id="IPR050553">
    <property type="entry name" value="Thioredoxin_ResA/DsbE_sf"/>
</dbReference>
<keyword evidence="5" id="KW-0676">Redox-active center</keyword>
<dbReference type="PANTHER" id="PTHR42852:SF6">
    <property type="entry name" value="THIOL:DISULFIDE INTERCHANGE PROTEIN DSBE"/>
    <property type="match status" value="1"/>
</dbReference>
<keyword evidence="7" id="KW-0732">Signal</keyword>
<feature type="chain" id="PRO_5047017887" evidence="7">
    <location>
        <begin position="28"/>
        <end position="226"/>
    </location>
</feature>
<accession>A0ABT0IIN7</accession>